<reference evidence="1 2" key="1">
    <citation type="journal article" date="2019" name="Microbiol. Resour. Announc.">
        <title>High-quality draft genome sequence of Fusarium oxysporum f. sp. cubense strain 160527, a causal agent of Panama disease.</title>
        <authorList>
            <person name="Asai S."/>
            <person name="Ayukawa Y."/>
            <person name="Gan P."/>
            <person name="Masuda S."/>
            <person name="Komatsu K."/>
            <person name="Shirasu K."/>
            <person name="Arie T."/>
        </authorList>
    </citation>
    <scope>NUCLEOTIDE SEQUENCE [LARGE SCALE GENOMIC DNA]</scope>
    <source>
        <strain evidence="1 2">160527</strain>
    </source>
</reference>
<protein>
    <submittedName>
        <fullName evidence="1">Uncharacterized protein</fullName>
    </submittedName>
</protein>
<dbReference type="EMBL" id="SRMI01000006">
    <property type="protein sequence ID" value="TVY67851.1"/>
    <property type="molecule type" value="Genomic_DNA"/>
</dbReference>
<evidence type="ECO:0000313" key="1">
    <source>
        <dbReference type="EMBL" id="TVY67851.1"/>
    </source>
</evidence>
<name>A0A559L4I7_FUSOC</name>
<dbReference type="Proteomes" id="UP000320707">
    <property type="component" value="Unassembled WGS sequence"/>
</dbReference>
<proteinExistence type="predicted"/>
<sequence>MESKKLAQTLKSLHISSQPLTFANVWDLASLNMVLCLNSQASKPVKAIAIASWAFAASLGIKDEELTMEQNLASILNLAPTVALAGLPLSVDLQDGYGSRLREAVTQVYKQELMAPTLKTVSRLVVSDKGSSIRYILLMNKSVAYS</sequence>
<gene>
    <name evidence="1" type="ORF">Focb16_v002511</name>
</gene>
<accession>A0A559L4I7</accession>
<dbReference type="AlphaFoldDB" id="A0A559L4I7"/>
<dbReference type="Pfam" id="PF13714">
    <property type="entry name" value="PEP_mutase"/>
    <property type="match status" value="1"/>
</dbReference>
<organism evidence="1 2">
    <name type="scientific">Fusarium oxysporum f. sp. cubense</name>
    <dbReference type="NCBI Taxonomy" id="61366"/>
    <lineage>
        <taxon>Eukaryota</taxon>
        <taxon>Fungi</taxon>
        <taxon>Dikarya</taxon>
        <taxon>Ascomycota</taxon>
        <taxon>Pezizomycotina</taxon>
        <taxon>Sordariomycetes</taxon>
        <taxon>Hypocreomycetidae</taxon>
        <taxon>Hypocreales</taxon>
        <taxon>Nectriaceae</taxon>
        <taxon>Fusarium</taxon>
        <taxon>Fusarium oxysporum species complex</taxon>
    </lineage>
</organism>
<dbReference type="Gene3D" id="3.20.20.60">
    <property type="entry name" value="Phosphoenolpyruvate-binding domains"/>
    <property type="match status" value="1"/>
</dbReference>
<evidence type="ECO:0000313" key="2">
    <source>
        <dbReference type="Proteomes" id="UP000320707"/>
    </source>
</evidence>
<dbReference type="InterPro" id="IPR040442">
    <property type="entry name" value="Pyrv_kinase-like_dom_sf"/>
</dbReference>
<dbReference type="InterPro" id="IPR015813">
    <property type="entry name" value="Pyrv/PenolPyrv_kinase-like_dom"/>
</dbReference>
<dbReference type="SUPFAM" id="SSF51621">
    <property type="entry name" value="Phosphoenolpyruvate/pyruvate domain"/>
    <property type="match status" value="1"/>
</dbReference>
<comment type="caution">
    <text evidence="1">The sequence shown here is derived from an EMBL/GenBank/DDBJ whole genome shotgun (WGS) entry which is preliminary data.</text>
</comment>
<dbReference type="GO" id="GO:0003824">
    <property type="term" value="F:catalytic activity"/>
    <property type="evidence" value="ECO:0007669"/>
    <property type="project" value="InterPro"/>
</dbReference>